<evidence type="ECO:0000313" key="3">
    <source>
        <dbReference type="Proteomes" id="UP001054837"/>
    </source>
</evidence>
<dbReference type="AlphaFoldDB" id="A0AAV4PYT0"/>
<evidence type="ECO:0000256" key="1">
    <source>
        <dbReference type="SAM" id="MobiDB-lite"/>
    </source>
</evidence>
<gene>
    <name evidence="2" type="ORF">CDAR_484691</name>
</gene>
<feature type="region of interest" description="Disordered" evidence="1">
    <location>
        <begin position="40"/>
        <end position="80"/>
    </location>
</feature>
<dbReference type="EMBL" id="BPLQ01003660">
    <property type="protein sequence ID" value="GIY02209.1"/>
    <property type="molecule type" value="Genomic_DNA"/>
</dbReference>
<protein>
    <submittedName>
        <fullName evidence="2">Uncharacterized protein</fullName>
    </submittedName>
</protein>
<organism evidence="2 3">
    <name type="scientific">Caerostris darwini</name>
    <dbReference type="NCBI Taxonomy" id="1538125"/>
    <lineage>
        <taxon>Eukaryota</taxon>
        <taxon>Metazoa</taxon>
        <taxon>Ecdysozoa</taxon>
        <taxon>Arthropoda</taxon>
        <taxon>Chelicerata</taxon>
        <taxon>Arachnida</taxon>
        <taxon>Araneae</taxon>
        <taxon>Araneomorphae</taxon>
        <taxon>Entelegynae</taxon>
        <taxon>Araneoidea</taxon>
        <taxon>Araneidae</taxon>
        <taxon>Caerostris</taxon>
    </lineage>
</organism>
<name>A0AAV4PYT0_9ARAC</name>
<feature type="non-terminal residue" evidence="2">
    <location>
        <position position="1"/>
    </location>
</feature>
<feature type="compositionally biased region" description="Polar residues" evidence="1">
    <location>
        <begin position="61"/>
        <end position="73"/>
    </location>
</feature>
<sequence>TFRTLKSRDEHHVIHLLEDEFNALHGLACNISATDFDDFQLPRARSSKPAKKAPTDRDNQKQSGSAVSASRSTRPLVPAPDSDVVCRGFFNLLSLL</sequence>
<reference evidence="2 3" key="1">
    <citation type="submission" date="2021-06" db="EMBL/GenBank/DDBJ databases">
        <title>Caerostris darwini draft genome.</title>
        <authorList>
            <person name="Kono N."/>
            <person name="Arakawa K."/>
        </authorList>
    </citation>
    <scope>NUCLEOTIDE SEQUENCE [LARGE SCALE GENOMIC DNA]</scope>
</reference>
<proteinExistence type="predicted"/>
<keyword evidence="3" id="KW-1185">Reference proteome</keyword>
<evidence type="ECO:0000313" key="2">
    <source>
        <dbReference type="EMBL" id="GIY02209.1"/>
    </source>
</evidence>
<dbReference type="Proteomes" id="UP001054837">
    <property type="component" value="Unassembled WGS sequence"/>
</dbReference>
<accession>A0AAV4PYT0</accession>
<comment type="caution">
    <text evidence="2">The sequence shown here is derived from an EMBL/GenBank/DDBJ whole genome shotgun (WGS) entry which is preliminary data.</text>
</comment>